<accession>A0ACB9W458</accession>
<name>A0ACB9W458_CHAAC</name>
<dbReference type="Proteomes" id="UP001057452">
    <property type="component" value="Chromosome 19"/>
</dbReference>
<dbReference type="EMBL" id="CM043803">
    <property type="protein sequence ID" value="KAI4807376.1"/>
    <property type="molecule type" value="Genomic_DNA"/>
</dbReference>
<sequence>MKIVTCGYRQGVTPSYPQGSSWEHISNNVRKVSVGPLDQVWIIADKVQGSHGLSCGTVCHRLGSPTHGAQGQSWDYGIGGGWDHITVRGNCMEPPRIRLPSLGGPASQSSCPVSTEANGNAVEC</sequence>
<reference evidence="1" key="1">
    <citation type="submission" date="2022-05" db="EMBL/GenBank/DDBJ databases">
        <title>Chromosome-level genome of Chaenocephalus aceratus.</title>
        <authorList>
            <person name="Park H."/>
        </authorList>
    </citation>
    <scope>NUCLEOTIDE SEQUENCE</scope>
    <source>
        <strain evidence="1">KU_202001</strain>
    </source>
</reference>
<evidence type="ECO:0000313" key="2">
    <source>
        <dbReference type="Proteomes" id="UP001057452"/>
    </source>
</evidence>
<evidence type="ECO:0000313" key="1">
    <source>
        <dbReference type="EMBL" id="KAI4807376.1"/>
    </source>
</evidence>
<keyword evidence="2" id="KW-1185">Reference proteome</keyword>
<gene>
    <name evidence="1" type="ORF">KUCAC02_027186</name>
</gene>
<comment type="caution">
    <text evidence="1">The sequence shown here is derived from an EMBL/GenBank/DDBJ whole genome shotgun (WGS) entry which is preliminary data.</text>
</comment>
<organism evidence="1 2">
    <name type="scientific">Chaenocephalus aceratus</name>
    <name type="common">Blackfin icefish</name>
    <name type="synonym">Chaenichthys aceratus</name>
    <dbReference type="NCBI Taxonomy" id="36190"/>
    <lineage>
        <taxon>Eukaryota</taxon>
        <taxon>Metazoa</taxon>
        <taxon>Chordata</taxon>
        <taxon>Craniata</taxon>
        <taxon>Vertebrata</taxon>
        <taxon>Euteleostomi</taxon>
        <taxon>Actinopterygii</taxon>
        <taxon>Neopterygii</taxon>
        <taxon>Teleostei</taxon>
        <taxon>Neoteleostei</taxon>
        <taxon>Acanthomorphata</taxon>
        <taxon>Eupercaria</taxon>
        <taxon>Perciformes</taxon>
        <taxon>Notothenioidei</taxon>
        <taxon>Channichthyidae</taxon>
        <taxon>Chaenocephalus</taxon>
    </lineage>
</organism>
<protein>
    <submittedName>
        <fullName evidence="1">Uncharacterized protein</fullName>
    </submittedName>
</protein>
<proteinExistence type="predicted"/>